<protein>
    <recommendedName>
        <fullName evidence="9">Arginine--tRNA ligase</fullName>
        <ecNumber evidence="9">6.1.1.19</ecNumber>
    </recommendedName>
    <alternativeName>
        <fullName evidence="9">Arginyl-tRNA synthetase</fullName>
        <shortName evidence="9">ArgRS</shortName>
    </alternativeName>
</protein>
<dbReference type="HAMAP" id="MF_00123">
    <property type="entry name" value="Arg_tRNA_synth"/>
    <property type="match status" value="1"/>
</dbReference>
<keyword evidence="5 9" id="KW-0067">ATP-binding</keyword>
<keyword evidence="14" id="KW-1185">Reference proteome</keyword>
<dbReference type="InterPro" id="IPR014729">
    <property type="entry name" value="Rossmann-like_a/b/a_fold"/>
</dbReference>
<name>A0A967EV98_9PROT</name>
<dbReference type="Pfam" id="PF03485">
    <property type="entry name" value="Arg_tRNA_synt_N"/>
    <property type="match status" value="1"/>
</dbReference>
<dbReference type="InterPro" id="IPR008909">
    <property type="entry name" value="DALR_anticod-bd"/>
</dbReference>
<dbReference type="SMART" id="SM00836">
    <property type="entry name" value="DALR_1"/>
    <property type="match status" value="1"/>
</dbReference>
<comment type="similarity">
    <text evidence="1 9 10">Belongs to the class-I aminoacyl-tRNA synthetase family.</text>
</comment>
<dbReference type="Pfam" id="PF00750">
    <property type="entry name" value="tRNA-synt_1d"/>
    <property type="match status" value="1"/>
</dbReference>
<comment type="subunit">
    <text evidence="9">Monomer.</text>
</comment>
<evidence type="ECO:0000313" key="14">
    <source>
        <dbReference type="Proteomes" id="UP000761264"/>
    </source>
</evidence>
<keyword evidence="7 9" id="KW-0030">Aminoacyl-tRNA synthetase</keyword>
<evidence type="ECO:0000259" key="12">
    <source>
        <dbReference type="SMART" id="SM01016"/>
    </source>
</evidence>
<feature type="domain" description="Arginyl tRNA synthetase N-terminal" evidence="12">
    <location>
        <begin position="5"/>
        <end position="94"/>
    </location>
</feature>
<dbReference type="Gene3D" id="3.40.50.620">
    <property type="entry name" value="HUPs"/>
    <property type="match status" value="1"/>
</dbReference>
<evidence type="ECO:0000256" key="8">
    <source>
        <dbReference type="ARBA" id="ARBA00049339"/>
    </source>
</evidence>
<keyword evidence="2 9" id="KW-0963">Cytoplasm</keyword>
<dbReference type="SUPFAM" id="SSF47323">
    <property type="entry name" value="Anticodon-binding domain of a subclass of class I aminoacyl-tRNA synthetases"/>
    <property type="match status" value="1"/>
</dbReference>
<dbReference type="PROSITE" id="PS00178">
    <property type="entry name" value="AA_TRNA_LIGASE_I"/>
    <property type="match status" value="1"/>
</dbReference>
<dbReference type="PRINTS" id="PR01038">
    <property type="entry name" value="TRNASYNTHARG"/>
</dbReference>
<dbReference type="NCBIfam" id="TIGR00456">
    <property type="entry name" value="argS"/>
    <property type="match status" value="1"/>
</dbReference>
<proteinExistence type="inferred from homology"/>
<reference evidence="13" key="1">
    <citation type="submission" date="2020-03" db="EMBL/GenBank/DDBJ databases">
        <title>Genome of Pelagibius litoralis DSM 21314T.</title>
        <authorList>
            <person name="Wang G."/>
        </authorList>
    </citation>
    <scope>NUCLEOTIDE SEQUENCE</scope>
    <source>
        <strain evidence="13">DSM 21314</strain>
    </source>
</reference>
<evidence type="ECO:0000256" key="2">
    <source>
        <dbReference type="ARBA" id="ARBA00022490"/>
    </source>
</evidence>
<dbReference type="InterPro" id="IPR036695">
    <property type="entry name" value="Arg-tRNA-synth_N_sf"/>
</dbReference>
<dbReference type="GO" id="GO:0004814">
    <property type="term" value="F:arginine-tRNA ligase activity"/>
    <property type="evidence" value="ECO:0007669"/>
    <property type="project" value="UniProtKB-UniRule"/>
</dbReference>
<dbReference type="PANTHER" id="PTHR11956:SF5">
    <property type="entry name" value="ARGININE--TRNA LIGASE, CYTOPLASMIC"/>
    <property type="match status" value="1"/>
</dbReference>
<evidence type="ECO:0000256" key="10">
    <source>
        <dbReference type="RuleBase" id="RU363038"/>
    </source>
</evidence>
<comment type="caution">
    <text evidence="13">The sequence shown here is derived from an EMBL/GenBank/DDBJ whole genome shotgun (WGS) entry which is preliminary data.</text>
</comment>
<dbReference type="InterPro" id="IPR005148">
    <property type="entry name" value="Arg-tRNA-synth_N"/>
</dbReference>
<comment type="caution">
    <text evidence="9">Lacks conserved residue(s) required for the propagation of feature annotation.</text>
</comment>
<sequence>MNLFKDFRQIVVGELDSLCAEDRLPRDLDYTRVTVEPPRDPEHGDLATNAAMVLAKPAGMKPRDLAEALVGKLAGLENVTEASVAGPGFINLRLEADFWYGRLREILNAGAAYGESDLGQGQPVNVEYVSTNPTGPLTVGHARGAVVGDALASLLAKVGYKVTREYYINDAGGQVDVLARSAYLRYREALGEDIGVIPEGLYPGDYLIETGKALAARDGDRWLAASEDDWLPVLREFAIESMMDLIRRDLAALGVIQDVFSSENALVRAGGVDAVLTTLEERGLLYTGVLEPPKGKPPPEDWEPRPQLLFKATQFGDDIDRALKKSDGSWTYFAGDMAYHLDKFRRGFPIMIDVFGADHGGYVKRMKAGVKALTDGKGDLDIKLCQLVTLKRGGQVVKMSKRAGTFVTLREVIDEVGKDVVRFIMLTRKNDATLDFDLEKVVEKSLENPVFYVQMAQARCRSVLRLAAQEIPGIDLDPVSLAAADLNLLTDSGELGLIKQLAEWPRLLEAAAEAHEPHRVAFYLYDVAAALHAQWNRGQSTALLRFLLPDEPQVTRARLALLQAVVFVIASGLEVFGVEPVEELR</sequence>
<evidence type="ECO:0000259" key="11">
    <source>
        <dbReference type="SMART" id="SM00836"/>
    </source>
</evidence>
<dbReference type="RefSeq" id="WP_167221191.1">
    <property type="nucleotide sequence ID" value="NZ_JAAQPH010000002.1"/>
</dbReference>
<keyword evidence="3 9" id="KW-0436">Ligase</keyword>
<evidence type="ECO:0000313" key="13">
    <source>
        <dbReference type="EMBL" id="NIA67534.1"/>
    </source>
</evidence>
<accession>A0A967EV98</accession>
<gene>
    <name evidence="9" type="primary">argS</name>
    <name evidence="13" type="ORF">HBA54_02920</name>
</gene>
<dbReference type="SUPFAM" id="SSF55190">
    <property type="entry name" value="Arginyl-tRNA synthetase (ArgRS), N-terminal 'additional' domain"/>
    <property type="match status" value="1"/>
</dbReference>
<dbReference type="InterPro" id="IPR001412">
    <property type="entry name" value="aa-tRNA-synth_I_CS"/>
</dbReference>
<keyword evidence="6 9" id="KW-0648">Protein biosynthesis</keyword>
<dbReference type="GO" id="GO:0006420">
    <property type="term" value="P:arginyl-tRNA aminoacylation"/>
    <property type="evidence" value="ECO:0007669"/>
    <property type="project" value="UniProtKB-UniRule"/>
</dbReference>
<dbReference type="PANTHER" id="PTHR11956">
    <property type="entry name" value="ARGINYL-TRNA SYNTHETASE"/>
    <property type="match status" value="1"/>
</dbReference>
<dbReference type="GO" id="GO:0005737">
    <property type="term" value="C:cytoplasm"/>
    <property type="evidence" value="ECO:0007669"/>
    <property type="project" value="UniProtKB-SubCell"/>
</dbReference>
<dbReference type="CDD" id="cd00671">
    <property type="entry name" value="ArgRS_core"/>
    <property type="match status" value="1"/>
</dbReference>
<dbReference type="Proteomes" id="UP000761264">
    <property type="component" value="Unassembled WGS sequence"/>
</dbReference>
<evidence type="ECO:0000256" key="7">
    <source>
        <dbReference type="ARBA" id="ARBA00023146"/>
    </source>
</evidence>
<dbReference type="AlphaFoldDB" id="A0A967EV98"/>
<dbReference type="SMART" id="SM01016">
    <property type="entry name" value="Arg_tRNA_synt_N"/>
    <property type="match status" value="1"/>
</dbReference>
<evidence type="ECO:0000256" key="6">
    <source>
        <dbReference type="ARBA" id="ARBA00022917"/>
    </source>
</evidence>
<comment type="subcellular location">
    <subcellularLocation>
        <location evidence="9">Cytoplasm</location>
    </subcellularLocation>
</comment>
<dbReference type="SUPFAM" id="SSF52374">
    <property type="entry name" value="Nucleotidylyl transferase"/>
    <property type="match status" value="1"/>
</dbReference>
<dbReference type="Gene3D" id="3.30.1360.70">
    <property type="entry name" value="Arginyl tRNA synthetase N-terminal domain"/>
    <property type="match status" value="1"/>
</dbReference>
<feature type="domain" description="DALR anticodon binding" evidence="11">
    <location>
        <begin position="453"/>
        <end position="584"/>
    </location>
</feature>
<dbReference type="InterPro" id="IPR009080">
    <property type="entry name" value="tRNAsynth_Ia_anticodon-bd"/>
</dbReference>
<evidence type="ECO:0000256" key="1">
    <source>
        <dbReference type="ARBA" id="ARBA00005594"/>
    </source>
</evidence>
<organism evidence="13 14">
    <name type="scientific">Pelagibius litoralis</name>
    <dbReference type="NCBI Taxonomy" id="374515"/>
    <lineage>
        <taxon>Bacteria</taxon>
        <taxon>Pseudomonadati</taxon>
        <taxon>Pseudomonadota</taxon>
        <taxon>Alphaproteobacteria</taxon>
        <taxon>Rhodospirillales</taxon>
        <taxon>Rhodovibrionaceae</taxon>
        <taxon>Pelagibius</taxon>
    </lineage>
</organism>
<dbReference type="EC" id="6.1.1.19" evidence="9"/>
<evidence type="ECO:0000256" key="3">
    <source>
        <dbReference type="ARBA" id="ARBA00022598"/>
    </source>
</evidence>
<evidence type="ECO:0000256" key="5">
    <source>
        <dbReference type="ARBA" id="ARBA00022840"/>
    </source>
</evidence>
<comment type="catalytic activity">
    <reaction evidence="8 9">
        <text>tRNA(Arg) + L-arginine + ATP = L-arginyl-tRNA(Arg) + AMP + diphosphate</text>
        <dbReference type="Rhea" id="RHEA:20301"/>
        <dbReference type="Rhea" id="RHEA-COMP:9658"/>
        <dbReference type="Rhea" id="RHEA-COMP:9673"/>
        <dbReference type="ChEBI" id="CHEBI:30616"/>
        <dbReference type="ChEBI" id="CHEBI:32682"/>
        <dbReference type="ChEBI" id="CHEBI:33019"/>
        <dbReference type="ChEBI" id="CHEBI:78442"/>
        <dbReference type="ChEBI" id="CHEBI:78513"/>
        <dbReference type="ChEBI" id="CHEBI:456215"/>
        <dbReference type="EC" id="6.1.1.19"/>
    </reaction>
</comment>
<dbReference type="InterPro" id="IPR035684">
    <property type="entry name" value="ArgRS_core"/>
</dbReference>
<evidence type="ECO:0000256" key="9">
    <source>
        <dbReference type="HAMAP-Rule" id="MF_00123"/>
    </source>
</evidence>
<dbReference type="EMBL" id="JAAQPH010000002">
    <property type="protein sequence ID" value="NIA67534.1"/>
    <property type="molecule type" value="Genomic_DNA"/>
</dbReference>
<evidence type="ECO:0000256" key="4">
    <source>
        <dbReference type="ARBA" id="ARBA00022741"/>
    </source>
</evidence>
<dbReference type="Pfam" id="PF05746">
    <property type="entry name" value="DALR_1"/>
    <property type="match status" value="1"/>
</dbReference>
<dbReference type="GO" id="GO:0005524">
    <property type="term" value="F:ATP binding"/>
    <property type="evidence" value="ECO:0007669"/>
    <property type="project" value="UniProtKB-UniRule"/>
</dbReference>
<dbReference type="InterPro" id="IPR001278">
    <property type="entry name" value="Arg-tRNA-ligase"/>
</dbReference>
<keyword evidence="4 9" id="KW-0547">Nucleotide-binding</keyword>
<dbReference type="Gene3D" id="1.10.730.10">
    <property type="entry name" value="Isoleucyl-tRNA Synthetase, Domain 1"/>
    <property type="match status" value="1"/>
</dbReference>